<protein>
    <submittedName>
        <fullName evidence="1">Uncharacterized protein</fullName>
    </submittedName>
</protein>
<dbReference type="InParanoid" id="E1ZMM9"/>
<dbReference type="KEGG" id="cvr:CHLNCDRAFT_54132"/>
<reference evidence="1 2" key="1">
    <citation type="journal article" date="2010" name="Plant Cell">
        <title>The Chlorella variabilis NC64A genome reveals adaptation to photosymbiosis, coevolution with viruses, and cryptic sex.</title>
        <authorList>
            <person name="Blanc G."/>
            <person name="Duncan G."/>
            <person name="Agarkova I."/>
            <person name="Borodovsky M."/>
            <person name="Gurnon J."/>
            <person name="Kuo A."/>
            <person name="Lindquist E."/>
            <person name="Lucas S."/>
            <person name="Pangilinan J."/>
            <person name="Polle J."/>
            <person name="Salamov A."/>
            <person name="Terry A."/>
            <person name="Yamada T."/>
            <person name="Dunigan D.D."/>
            <person name="Grigoriev I.V."/>
            <person name="Claverie J.M."/>
            <person name="Van Etten J.L."/>
        </authorList>
    </citation>
    <scope>NUCLEOTIDE SEQUENCE [LARGE SCALE GENOMIC DNA]</scope>
    <source>
        <strain evidence="1 2">NC64A</strain>
    </source>
</reference>
<dbReference type="Proteomes" id="UP000008141">
    <property type="component" value="Unassembled WGS sequence"/>
</dbReference>
<dbReference type="RefSeq" id="XP_005844824.1">
    <property type="nucleotide sequence ID" value="XM_005844762.1"/>
</dbReference>
<evidence type="ECO:0000313" key="1">
    <source>
        <dbReference type="EMBL" id="EFN52722.1"/>
    </source>
</evidence>
<sequence length="139" mass="15068">MNEPRLTGPRGVRIVANWTTGVDPIFAGFRARTGGDAGMDRQRSNRLNIYQAPISHTFDAQPTQWRAALSLNELWEQPAAGVVIRHKRTATGALVASVCRRTPAGRETRTSCRAGKDNDCNGLVGVADPACARLLASKR</sequence>
<name>E1ZMM9_CHLVA</name>
<accession>E1ZMM9</accession>
<dbReference type="EMBL" id="GL433854">
    <property type="protein sequence ID" value="EFN52722.1"/>
    <property type="molecule type" value="Genomic_DNA"/>
</dbReference>
<dbReference type="OrthoDB" id="541044at2759"/>
<evidence type="ECO:0000313" key="2">
    <source>
        <dbReference type="Proteomes" id="UP000008141"/>
    </source>
</evidence>
<dbReference type="GeneID" id="17352329"/>
<gene>
    <name evidence="1" type="ORF">CHLNCDRAFT_54132</name>
</gene>
<proteinExistence type="predicted"/>
<dbReference type="AlphaFoldDB" id="E1ZMM9"/>
<organism evidence="2">
    <name type="scientific">Chlorella variabilis</name>
    <name type="common">Green alga</name>
    <dbReference type="NCBI Taxonomy" id="554065"/>
    <lineage>
        <taxon>Eukaryota</taxon>
        <taxon>Viridiplantae</taxon>
        <taxon>Chlorophyta</taxon>
        <taxon>core chlorophytes</taxon>
        <taxon>Trebouxiophyceae</taxon>
        <taxon>Chlorellales</taxon>
        <taxon>Chlorellaceae</taxon>
        <taxon>Chlorella clade</taxon>
        <taxon>Chlorella</taxon>
    </lineage>
</organism>
<keyword evidence="2" id="KW-1185">Reference proteome</keyword>